<dbReference type="EMBL" id="CP019344">
    <property type="protein sequence ID" value="ARN76783.1"/>
    <property type="molecule type" value="Genomic_DNA"/>
</dbReference>
<gene>
    <name evidence="1" type="ORF">BST97_01510</name>
</gene>
<reference evidence="1 2" key="1">
    <citation type="submission" date="2016-11" db="EMBL/GenBank/DDBJ databases">
        <title>Trade-off between light-utilization and light-protection in marine flavobacteria.</title>
        <authorList>
            <person name="Kumagai Y."/>
        </authorList>
    </citation>
    <scope>NUCLEOTIDE SEQUENCE [LARGE SCALE GENOMIC DNA]</scope>
    <source>
        <strain evidence="1 2">JCM 13191</strain>
    </source>
</reference>
<name>A0A1W6MGQ2_9FLAO</name>
<evidence type="ECO:0000313" key="2">
    <source>
        <dbReference type="Proteomes" id="UP000193431"/>
    </source>
</evidence>
<accession>A0A1W6MGQ2</accession>
<sequence>MKILVSTLVLLTLLIGNENYYENSESRNNDELSYEARSTFINTGDPDCRAIVVDLISIDSNGQRLLAASGIWNFNCTSQSTVDNLFKESEYIRCGEIEILEKTLVSYQAVTENYTGKCLSELITDDNKGEKIKWKIKESISELMEE</sequence>
<dbReference type="AlphaFoldDB" id="A0A1W6MGQ2"/>
<proteinExistence type="predicted"/>
<dbReference type="STRING" id="331648.BST97_01510"/>
<protein>
    <submittedName>
        <fullName evidence="1">Uncharacterized protein</fullName>
    </submittedName>
</protein>
<dbReference type="Proteomes" id="UP000193431">
    <property type="component" value="Chromosome"/>
</dbReference>
<keyword evidence="2" id="KW-1185">Reference proteome</keyword>
<dbReference type="RefSeq" id="WP_085765583.1">
    <property type="nucleotide sequence ID" value="NZ_CP019344.1"/>
</dbReference>
<evidence type="ECO:0000313" key="1">
    <source>
        <dbReference type="EMBL" id="ARN76783.1"/>
    </source>
</evidence>
<organism evidence="1 2">
    <name type="scientific">Nonlabens spongiae</name>
    <dbReference type="NCBI Taxonomy" id="331648"/>
    <lineage>
        <taxon>Bacteria</taxon>
        <taxon>Pseudomonadati</taxon>
        <taxon>Bacteroidota</taxon>
        <taxon>Flavobacteriia</taxon>
        <taxon>Flavobacteriales</taxon>
        <taxon>Flavobacteriaceae</taxon>
        <taxon>Nonlabens</taxon>
    </lineage>
</organism>